<keyword evidence="3" id="KW-1185">Reference proteome</keyword>
<name>A0A0C2WXN3_SERVB</name>
<dbReference type="Proteomes" id="UP000054097">
    <property type="component" value="Unassembled WGS sequence"/>
</dbReference>
<feature type="compositionally biased region" description="Basic and acidic residues" evidence="1">
    <location>
        <begin position="192"/>
        <end position="209"/>
    </location>
</feature>
<sequence>MFRLPVLSSDPRILQFLMALAKNKKEQESADKTFIAHENGAKGKLKRNPKTNDRVGTIIHWIRNTVVNVHIMNTHDQKGSAGAETPWVIALRWPAMLKGLRGFGAERHPIASSRLWREVDRTEGDGSRGCVCEGSCTDWVKTRERGGGEIRCSMTKVGRVRSLEKSTKGKLRKKVGARSKVVEVNETDRVAAKIESREREPDRREKPGPSREPILPFLERSDHENELTEGTKGSFG</sequence>
<reference evidence="2 3" key="1">
    <citation type="submission" date="2014-04" db="EMBL/GenBank/DDBJ databases">
        <authorList>
            <consortium name="DOE Joint Genome Institute"/>
            <person name="Kuo A."/>
            <person name="Zuccaro A."/>
            <person name="Kohler A."/>
            <person name="Nagy L.G."/>
            <person name="Floudas D."/>
            <person name="Copeland A."/>
            <person name="Barry K.W."/>
            <person name="Cichocki N."/>
            <person name="Veneault-Fourrey C."/>
            <person name="LaButti K."/>
            <person name="Lindquist E.A."/>
            <person name="Lipzen A."/>
            <person name="Lundell T."/>
            <person name="Morin E."/>
            <person name="Murat C."/>
            <person name="Sun H."/>
            <person name="Tunlid A."/>
            <person name="Henrissat B."/>
            <person name="Grigoriev I.V."/>
            <person name="Hibbett D.S."/>
            <person name="Martin F."/>
            <person name="Nordberg H.P."/>
            <person name="Cantor M.N."/>
            <person name="Hua S.X."/>
        </authorList>
    </citation>
    <scope>NUCLEOTIDE SEQUENCE [LARGE SCALE GENOMIC DNA]</scope>
    <source>
        <strain evidence="2 3">MAFF 305830</strain>
    </source>
</reference>
<protein>
    <submittedName>
        <fullName evidence="2">Uncharacterized protein</fullName>
    </submittedName>
</protein>
<dbReference type="AlphaFoldDB" id="A0A0C2WXN3"/>
<dbReference type="HOGENOM" id="CLU_1176035_0_0_1"/>
<evidence type="ECO:0000313" key="3">
    <source>
        <dbReference type="Proteomes" id="UP000054097"/>
    </source>
</evidence>
<feature type="region of interest" description="Disordered" evidence="1">
    <location>
        <begin position="192"/>
        <end position="236"/>
    </location>
</feature>
<gene>
    <name evidence="2" type="ORF">M408DRAFT_7348</name>
</gene>
<evidence type="ECO:0000313" key="2">
    <source>
        <dbReference type="EMBL" id="KIM30888.1"/>
    </source>
</evidence>
<reference evidence="3" key="2">
    <citation type="submission" date="2015-01" db="EMBL/GenBank/DDBJ databases">
        <title>Evolutionary Origins and Diversification of the Mycorrhizal Mutualists.</title>
        <authorList>
            <consortium name="DOE Joint Genome Institute"/>
            <consortium name="Mycorrhizal Genomics Consortium"/>
            <person name="Kohler A."/>
            <person name="Kuo A."/>
            <person name="Nagy L.G."/>
            <person name="Floudas D."/>
            <person name="Copeland A."/>
            <person name="Barry K.W."/>
            <person name="Cichocki N."/>
            <person name="Veneault-Fourrey C."/>
            <person name="LaButti K."/>
            <person name="Lindquist E.A."/>
            <person name="Lipzen A."/>
            <person name="Lundell T."/>
            <person name="Morin E."/>
            <person name="Murat C."/>
            <person name="Riley R."/>
            <person name="Ohm R."/>
            <person name="Sun H."/>
            <person name="Tunlid A."/>
            <person name="Henrissat B."/>
            <person name="Grigoriev I.V."/>
            <person name="Hibbett D.S."/>
            <person name="Martin F."/>
        </authorList>
    </citation>
    <scope>NUCLEOTIDE SEQUENCE [LARGE SCALE GENOMIC DNA]</scope>
    <source>
        <strain evidence="3">MAFF 305830</strain>
    </source>
</reference>
<organism evidence="2 3">
    <name type="scientific">Serendipita vermifera MAFF 305830</name>
    <dbReference type="NCBI Taxonomy" id="933852"/>
    <lineage>
        <taxon>Eukaryota</taxon>
        <taxon>Fungi</taxon>
        <taxon>Dikarya</taxon>
        <taxon>Basidiomycota</taxon>
        <taxon>Agaricomycotina</taxon>
        <taxon>Agaricomycetes</taxon>
        <taxon>Sebacinales</taxon>
        <taxon>Serendipitaceae</taxon>
        <taxon>Serendipita</taxon>
    </lineage>
</organism>
<evidence type="ECO:0000256" key="1">
    <source>
        <dbReference type="SAM" id="MobiDB-lite"/>
    </source>
</evidence>
<accession>A0A0C2WXN3</accession>
<dbReference type="EMBL" id="KN824283">
    <property type="protein sequence ID" value="KIM30888.1"/>
    <property type="molecule type" value="Genomic_DNA"/>
</dbReference>
<proteinExistence type="predicted"/>